<dbReference type="STRING" id="360412.LARV_02970"/>
<dbReference type="InterPro" id="IPR039420">
    <property type="entry name" value="WalR-like"/>
</dbReference>
<dbReference type="PANTHER" id="PTHR43214:SF43">
    <property type="entry name" value="TWO-COMPONENT RESPONSE REGULATOR"/>
    <property type="match status" value="1"/>
</dbReference>
<gene>
    <name evidence="6" type="ORF">LARV_02970</name>
</gene>
<dbReference type="AlphaFoldDB" id="A0A0S7BJ78"/>
<reference evidence="6" key="1">
    <citation type="submission" date="2015-07" db="EMBL/GenBank/DDBJ databases">
        <title>Draft Genome Sequences of Anaerolinea thermolimosa IMO-1, Bellilinea caldifistulae GOMI-1, Leptolinea tardivitalis YMTK-2, Levilinea saccharolytica KIBI-1,Longilinea arvoryzae KOME-1, Previously Described as Members of the Anaerolineaceae (Chloroflexi).</title>
        <authorList>
            <person name="Sekiguchi Y."/>
            <person name="Ohashi A."/>
            <person name="Matsuura N."/>
            <person name="Tourlousse M.D."/>
        </authorList>
    </citation>
    <scope>NUCLEOTIDE SEQUENCE [LARGE SCALE GENOMIC DNA]</scope>
    <source>
        <strain evidence="6">KOME-1</strain>
    </source>
</reference>
<keyword evidence="1 3" id="KW-0597">Phosphoprotein</keyword>
<organism evidence="6">
    <name type="scientific">Longilinea arvoryzae</name>
    <dbReference type="NCBI Taxonomy" id="360412"/>
    <lineage>
        <taxon>Bacteria</taxon>
        <taxon>Bacillati</taxon>
        <taxon>Chloroflexota</taxon>
        <taxon>Anaerolineae</taxon>
        <taxon>Anaerolineales</taxon>
        <taxon>Anaerolineaceae</taxon>
        <taxon>Longilinea</taxon>
    </lineage>
</organism>
<dbReference type="OrthoDB" id="9779069at2"/>
<dbReference type="Pfam" id="PF00072">
    <property type="entry name" value="Response_reg"/>
    <property type="match status" value="1"/>
</dbReference>
<keyword evidence="2" id="KW-0238">DNA-binding</keyword>
<evidence type="ECO:0000256" key="1">
    <source>
        <dbReference type="ARBA" id="ARBA00022553"/>
    </source>
</evidence>
<name>A0A0S7BJ78_9CHLR</name>
<dbReference type="InterPro" id="IPR016032">
    <property type="entry name" value="Sig_transdc_resp-reg_C-effctor"/>
</dbReference>
<dbReference type="PROSITE" id="PS50110">
    <property type="entry name" value="RESPONSE_REGULATORY"/>
    <property type="match status" value="1"/>
</dbReference>
<dbReference type="Gene3D" id="3.40.50.2300">
    <property type="match status" value="1"/>
</dbReference>
<dbReference type="InterPro" id="IPR058245">
    <property type="entry name" value="NreC/VraR/RcsB-like_REC"/>
</dbReference>
<evidence type="ECO:0000259" key="5">
    <source>
        <dbReference type="PROSITE" id="PS50110"/>
    </source>
</evidence>
<dbReference type="GO" id="GO:0003677">
    <property type="term" value="F:DNA binding"/>
    <property type="evidence" value="ECO:0007669"/>
    <property type="project" value="UniProtKB-KW"/>
</dbReference>
<sequence length="216" mass="23814">MSPVCLRLVVVDDHALFRRGLVGLLEDMPEFQVVGEAGDGVEALDVIAAQKPDLVLLDVNMPRMDGVETVQALRARKINTRVLMLTISKTEEDLMGAIRAGADGYLLKNIEPDDLRKALLKTAEGQGVLSPEVTGAVMRAVVRPNREAQPLLSEREMEVLRCLAAGQTTHQISQGLFISENTVKTHVRHILEKLEAENRIEAVGKAIKMRLIHPMQ</sequence>
<dbReference type="CDD" id="cd17535">
    <property type="entry name" value="REC_NarL-like"/>
    <property type="match status" value="1"/>
</dbReference>
<dbReference type="SMART" id="SM00448">
    <property type="entry name" value="REC"/>
    <property type="match status" value="1"/>
</dbReference>
<dbReference type="GO" id="GO:0000160">
    <property type="term" value="P:phosphorelay signal transduction system"/>
    <property type="evidence" value="ECO:0007669"/>
    <property type="project" value="InterPro"/>
</dbReference>
<dbReference type="SUPFAM" id="SSF46894">
    <property type="entry name" value="C-terminal effector domain of the bipartite response regulators"/>
    <property type="match status" value="1"/>
</dbReference>
<dbReference type="InterPro" id="IPR000792">
    <property type="entry name" value="Tscrpt_reg_LuxR_C"/>
</dbReference>
<dbReference type="SMART" id="SM00421">
    <property type="entry name" value="HTH_LUXR"/>
    <property type="match status" value="1"/>
</dbReference>
<dbReference type="InterPro" id="IPR001789">
    <property type="entry name" value="Sig_transdc_resp-reg_receiver"/>
</dbReference>
<keyword evidence="7" id="KW-1185">Reference proteome</keyword>
<evidence type="ECO:0000313" key="7">
    <source>
        <dbReference type="Proteomes" id="UP000055060"/>
    </source>
</evidence>
<dbReference type="PRINTS" id="PR00038">
    <property type="entry name" value="HTHLUXR"/>
</dbReference>
<evidence type="ECO:0000259" key="4">
    <source>
        <dbReference type="PROSITE" id="PS50043"/>
    </source>
</evidence>
<evidence type="ECO:0000256" key="3">
    <source>
        <dbReference type="PROSITE-ProRule" id="PRU00169"/>
    </source>
</evidence>
<feature type="domain" description="Response regulatory" evidence="5">
    <location>
        <begin position="7"/>
        <end position="123"/>
    </location>
</feature>
<feature type="modified residue" description="4-aspartylphosphate" evidence="3">
    <location>
        <position position="58"/>
    </location>
</feature>
<dbReference type="PROSITE" id="PS00622">
    <property type="entry name" value="HTH_LUXR_1"/>
    <property type="match status" value="1"/>
</dbReference>
<dbReference type="InterPro" id="IPR011006">
    <property type="entry name" value="CheY-like_superfamily"/>
</dbReference>
<dbReference type="RefSeq" id="WP_083522607.1">
    <property type="nucleotide sequence ID" value="NZ_DF967972.1"/>
</dbReference>
<dbReference type="Pfam" id="PF00196">
    <property type="entry name" value="GerE"/>
    <property type="match status" value="1"/>
</dbReference>
<dbReference type="GO" id="GO:0006355">
    <property type="term" value="P:regulation of DNA-templated transcription"/>
    <property type="evidence" value="ECO:0007669"/>
    <property type="project" value="InterPro"/>
</dbReference>
<dbReference type="SUPFAM" id="SSF52172">
    <property type="entry name" value="CheY-like"/>
    <property type="match status" value="1"/>
</dbReference>
<evidence type="ECO:0000313" key="6">
    <source>
        <dbReference type="EMBL" id="GAP15188.1"/>
    </source>
</evidence>
<accession>A0A0S7BJ78</accession>
<dbReference type="EMBL" id="DF967972">
    <property type="protein sequence ID" value="GAP15188.1"/>
    <property type="molecule type" value="Genomic_DNA"/>
</dbReference>
<dbReference type="Proteomes" id="UP000055060">
    <property type="component" value="Unassembled WGS sequence"/>
</dbReference>
<feature type="domain" description="HTH luxR-type" evidence="4">
    <location>
        <begin position="145"/>
        <end position="210"/>
    </location>
</feature>
<dbReference type="CDD" id="cd06170">
    <property type="entry name" value="LuxR_C_like"/>
    <property type="match status" value="1"/>
</dbReference>
<protein>
    <submittedName>
        <fullName evidence="6">Two component transcriptional regulator, LuxR family</fullName>
    </submittedName>
</protein>
<proteinExistence type="predicted"/>
<dbReference type="PANTHER" id="PTHR43214">
    <property type="entry name" value="TWO-COMPONENT RESPONSE REGULATOR"/>
    <property type="match status" value="1"/>
</dbReference>
<evidence type="ECO:0000256" key="2">
    <source>
        <dbReference type="ARBA" id="ARBA00023125"/>
    </source>
</evidence>
<dbReference type="PROSITE" id="PS50043">
    <property type="entry name" value="HTH_LUXR_2"/>
    <property type="match status" value="1"/>
</dbReference>